<name>A0ABD2N489_9CUCU</name>
<dbReference type="AlphaFoldDB" id="A0ABD2N489"/>
<sequence>MRSTKSRYKKSQRHSDISSKPSLLIHEKENTLGANDNVGEIQEGDIDGTASNSMNTSDEFVFVQSRRINAGRHNIRSTQEAENQTQRQGNSTKHIKNNRSVVIGRATLGQDGFGE</sequence>
<feature type="region of interest" description="Disordered" evidence="1">
    <location>
        <begin position="72"/>
        <end position="115"/>
    </location>
</feature>
<dbReference type="Proteomes" id="UP001516400">
    <property type="component" value="Unassembled WGS sequence"/>
</dbReference>
<organism evidence="2 3">
    <name type="scientific">Cryptolaemus montrouzieri</name>
    <dbReference type="NCBI Taxonomy" id="559131"/>
    <lineage>
        <taxon>Eukaryota</taxon>
        <taxon>Metazoa</taxon>
        <taxon>Ecdysozoa</taxon>
        <taxon>Arthropoda</taxon>
        <taxon>Hexapoda</taxon>
        <taxon>Insecta</taxon>
        <taxon>Pterygota</taxon>
        <taxon>Neoptera</taxon>
        <taxon>Endopterygota</taxon>
        <taxon>Coleoptera</taxon>
        <taxon>Polyphaga</taxon>
        <taxon>Cucujiformia</taxon>
        <taxon>Coccinelloidea</taxon>
        <taxon>Coccinellidae</taxon>
        <taxon>Scymninae</taxon>
        <taxon>Scymnini</taxon>
        <taxon>Cryptolaemus</taxon>
    </lineage>
</organism>
<feature type="region of interest" description="Disordered" evidence="1">
    <location>
        <begin position="1"/>
        <end position="54"/>
    </location>
</feature>
<keyword evidence="3" id="KW-1185">Reference proteome</keyword>
<evidence type="ECO:0000313" key="2">
    <source>
        <dbReference type="EMBL" id="KAL3273374.1"/>
    </source>
</evidence>
<protein>
    <submittedName>
        <fullName evidence="2">Uncharacterized protein</fullName>
    </submittedName>
</protein>
<reference evidence="2 3" key="1">
    <citation type="journal article" date="2021" name="BMC Biol.">
        <title>Horizontally acquired antibacterial genes associated with adaptive radiation of ladybird beetles.</title>
        <authorList>
            <person name="Li H.S."/>
            <person name="Tang X.F."/>
            <person name="Huang Y.H."/>
            <person name="Xu Z.Y."/>
            <person name="Chen M.L."/>
            <person name="Du X.Y."/>
            <person name="Qiu B.Y."/>
            <person name="Chen P.T."/>
            <person name="Zhang W."/>
            <person name="Slipinski A."/>
            <person name="Escalona H.E."/>
            <person name="Waterhouse R.M."/>
            <person name="Zwick A."/>
            <person name="Pang H."/>
        </authorList>
    </citation>
    <scope>NUCLEOTIDE SEQUENCE [LARGE SCALE GENOMIC DNA]</scope>
    <source>
        <strain evidence="2">SYSU2018</strain>
    </source>
</reference>
<gene>
    <name evidence="2" type="ORF">HHI36_014822</name>
</gene>
<comment type="caution">
    <text evidence="2">The sequence shown here is derived from an EMBL/GenBank/DDBJ whole genome shotgun (WGS) entry which is preliminary data.</text>
</comment>
<evidence type="ECO:0000256" key="1">
    <source>
        <dbReference type="SAM" id="MobiDB-lite"/>
    </source>
</evidence>
<dbReference type="EMBL" id="JABFTP020000062">
    <property type="protein sequence ID" value="KAL3273374.1"/>
    <property type="molecule type" value="Genomic_DNA"/>
</dbReference>
<evidence type="ECO:0000313" key="3">
    <source>
        <dbReference type="Proteomes" id="UP001516400"/>
    </source>
</evidence>
<feature type="compositionally biased region" description="Basic residues" evidence="1">
    <location>
        <begin position="1"/>
        <end position="12"/>
    </location>
</feature>
<accession>A0ABD2N489</accession>
<feature type="compositionally biased region" description="Polar residues" evidence="1">
    <location>
        <begin position="76"/>
        <end position="92"/>
    </location>
</feature>
<proteinExistence type="predicted"/>